<evidence type="ECO:0000256" key="1">
    <source>
        <dbReference type="ARBA" id="ARBA00022723"/>
    </source>
</evidence>
<dbReference type="SUPFAM" id="SSF48508">
    <property type="entry name" value="Nuclear receptor ligand-binding domain"/>
    <property type="match status" value="1"/>
</dbReference>
<reference evidence="12 13" key="1">
    <citation type="journal article" date="2023" name="Sci. Data">
        <title>Genome assembly of the Korean intertidal mud-creeper Batillaria attramentaria.</title>
        <authorList>
            <person name="Patra A.K."/>
            <person name="Ho P.T."/>
            <person name="Jun S."/>
            <person name="Lee S.J."/>
            <person name="Kim Y."/>
            <person name="Won Y.J."/>
        </authorList>
    </citation>
    <scope>NUCLEOTIDE SEQUENCE [LARGE SCALE GENOMIC DNA]</scope>
    <source>
        <strain evidence="12">Wonlab-2016</strain>
    </source>
</reference>
<dbReference type="EMBL" id="JACVVK020000001">
    <property type="protein sequence ID" value="KAK7508621.1"/>
    <property type="molecule type" value="Genomic_DNA"/>
</dbReference>
<dbReference type="PANTHER" id="PTHR24082:SF283">
    <property type="entry name" value="NUCLEAR HORMONE RECEPTOR HR96"/>
    <property type="match status" value="1"/>
</dbReference>
<keyword evidence="6" id="KW-0804">Transcription</keyword>
<name>A0ABD0MCE4_9CAEN</name>
<sequence>MERSDVNQIKKDDTADEEPTESQDHCQSSQEYHRLETEVRSPEHVRKKRPLEDKICRVCGDKALAHNFDVITCESCKAFFRRNALRREELRECVFQRSCPINMRTRRFCSACRLKKCFDIGMRADMIVDEGRRQAKLGTPLQKRTKRESPVTSSCNASSNQPTNGYCDQNCAPYPDKEGDGSPTQNGDYNTENSYRMDKGSPYPNGREGGYLSVPKGRRFEPVLAHQLPSDPHMYWRLTEDERALLTQISATYQNTILRLPQQGGASERTERAVNSITLEDLLGRCDVCANNVVKLMKGLADYRKLQVEDQLAALKACAMRTLILKGAACFVVERDAWIKAYGELPVSLFVRVTGHEKLIRQHAEFCRSLK</sequence>
<dbReference type="PRINTS" id="PR00047">
    <property type="entry name" value="STROIDFINGER"/>
</dbReference>
<dbReference type="Gene3D" id="3.30.50.10">
    <property type="entry name" value="Erythroid Transcription Factor GATA-1, subunit A"/>
    <property type="match status" value="1"/>
</dbReference>
<evidence type="ECO:0000259" key="10">
    <source>
        <dbReference type="PROSITE" id="PS51030"/>
    </source>
</evidence>
<evidence type="ECO:0000256" key="2">
    <source>
        <dbReference type="ARBA" id="ARBA00022771"/>
    </source>
</evidence>
<dbReference type="GO" id="GO:0003677">
    <property type="term" value="F:DNA binding"/>
    <property type="evidence" value="ECO:0007669"/>
    <property type="project" value="UniProtKB-KW"/>
</dbReference>
<dbReference type="GO" id="GO:0008270">
    <property type="term" value="F:zinc ion binding"/>
    <property type="evidence" value="ECO:0007669"/>
    <property type="project" value="UniProtKB-KW"/>
</dbReference>
<dbReference type="SUPFAM" id="SSF57716">
    <property type="entry name" value="Glucocorticoid receptor-like (DNA-binding domain)"/>
    <property type="match status" value="1"/>
</dbReference>
<dbReference type="PROSITE" id="PS51030">
    <property type="entry name" value="NUCLEAR_REC_DBD_2"/>
    <property type="match status" value="1"/>
</dbReference>
<dbReference type="PROSITE" id="PS00031">
    <property type="entry name" value="NUCLEAR_REC_DBD_1"/>
    <property type="match status" value="1"/>
</dbReference>
<accession>A0ABD0MCE4</accession>
<keyword evidence="3" id="KW-0862">Zinc</keyword>
<evidence type="ECO:0000256" key="8">
    <source>
        <dbReference type="ARBA" id="ARBA00023242"/>
    </source>
</evidence>
<evidence type="ECO:0000256" key="6">
    <source>
        <dbReference type="ARBA" id="ARBA00023163"/>
    </source>
</evidence>
<keyword evidence="13" id="KW-1185">Reference proteome</keyword>
<evidence type="ECO:0000256" key="9">
    <source>
        <dbReference type="SAM" id="MobiDB-lite"/>
    </source>
</evidence>
<evidence type="ECO:0000256" key="4">
    <source>
        <dbReference type="ARBA" id="ARBA00023015"/>
    </source>
</evidence>
<evidence type="ECO:0000256" key="3">
    <source>
        <dbReference type="ARBA" id="ARBA00022833"/>
    </source>
</evidence>
<feature type="compositionally biased region" description="Basic and acidic residues" evidence="9">
    <location>
        <begin position="31"/>
        <end position="46"/>
    </location>
</feature>
<keyword evidence="4" id="KW-0805">Transcription regulation</keyword>
<feature type="compositionally biased region" description="Polar residues" evidence="9">
    <location>
        <begin position="182"/>
        <end position="194"/>
    </location>
</feature>
<dbReference type="InterPro" id="IPR035500">
    <property type="entry name" value="NHR-like_dom_sf"/>
</dbReference>
<protein>
    <recommendedName>
        <fullName evidence="14">Nuclear receptor domain-containing protein</fullName>
    </recommendedName>
</protein>
<gene>
    <name evidence="12" type="ORF">BaRGS_00000187</name>
</gene>
<dbReference type="InterPro" id="IPR001628">
    <property type="entry name" value="Znf_hrmn_rcpt"/>
</dbReference>
<evidence type="ECO:0000256" key="5">
    <source>
        <dbReference type="ARBA" id="ARBA00023125"/>
    </source>
</evidence>
<dbReference type="AlphaFoldDB" id="A0ABD0MCE4"/>
<keyword evidence="5" id="KW-0238">DNA-binding</keyword>
<feature type="compositionally biased region" description="Basic and acidic residues" evidence="9">
    <location>
        <begin position="1"/>
        <end position="13"/>
    </location>
</feature>
<dbReference type="SMART" id="SM00399">
    <property type="entry name" value="ZnF_C4"/>
    <property type="match status" value="1"/>
</dbReference>
<feature type="domain" description="NR LBD" evidence="11">
    <location>
        <begin position="241"/>
        <end position="371"/>
    </location>
</feature>
<dbReference type="Pfam" id="PF00105">
    <property type="entry name" value="zf-C4"/>
    <property type="match status" value="1"/>
</dbReference>
<evidence type="ECO:0000256" key="7">
    <source>
        <dbReference type="ARBA" id="ARBA00023170"/>
    </source>
</evidence>
<feature type="compositionally biased region" description="Polar residues" evidence="9">
    <location>
        <begin position="150"/>
        <end position="167"/>
    </location>
</feature>
<feature type="region of interest" description="Disordered" evidence="9">
    <location>
        <begin position="136"/>
        <end position="211"/>
    </location>
</feature>
<dbReference type="InterPro" id="IPR050234">
    <property type="entry name" value="Nuclear_hormone_rcpt_NR1"/>
</dbReference>
<dbReference type="Gene3D" id="1.10.565.10">
    <property type="entry name" value="Retinoid X Receptor"/>
    <property type="match status" value="1"/>
</dbReference>
<comment type="caution">
    <text evidence="12">The sequence shown here is derived from an EMBL/GenBank/DDBJ whole genome shotgun (WGS) entry which is preliminary data.</text>
</comment>
<keyword evidence="8" id="KW-0539">Nucleus</keyword>
<dbReference type="PROSITE" id="PS51843">
    <property type="entry name" value="NR_LBD"/>
    <property type="match status" value="1"/>
</dbReference>
<dbReference type="InterPro" id="IPR000536">
    <property type="entry name" value="Nucl_hrmn_rcpt_lig-bd"/>
</dbReference>
<evidence type="ECO:0000313" key="12">
    <source>
        <dbReference type="EMBL" id="KAK7508621.1"/>
    </source>
</evidence>
<dbReference type="PANTHER" id="PTHR24082">
    <property type="entry name" value="NUCLEAR HORMONE RECEPTOR"/>
    <property type="match status" value="1"/>
</dbReference>
<organism evidence="12 13">
    <name type="scientific">Batillaria attramentaria</name>
    <dbReference type="NCBI Taxonomy" id="370345"/>
    <lineage>
        <taxon>Eukaryota</taxon>
        <taxon>Metazoa</taxon>
        <taxon>Spiralia</taxon>
        <taxon>Lophotrochozoa</taxon>
        <taxon>Mollusca</taxon>
        <taxon>Gastropoda</taxon>
        <taxon>Caenogastropoda</taxon>
        <taxon>Sorbeoconcha</taxon>
        <taxon>Cerithioidea</taxon>
        <taxon>Batillariidae</taxon>
        <taxon>Batillaria</taxon>
    </lineage>
</organism>
<evidence type="ECO:0000313" key="13">
    <source>
        <dbReference type="Proteomes" id="UP001519460"/>
    </source>
</evidence>
<keyword evidence="7" id="KW-0675">Receptor</keyword>
<feature type="non-terminal residue" evidence="12">
    <location>
        <position position="371"/>
    </location>
</feature>
<feature type="region of interest" description="Disordered" evidence="9">
    <location>
        <begin position="1"/>
        <end position="46"/>
    </location>
</feature>
<dbReference type="InterPro" id="IPR013088">
    <property type="entry name" value="Znf_NHR/GATA"/>
</dbReference>
<dbReference type="Proteomes" id="UP001519460">
    <property type="component" value="Unassembled WGS sequence"/>
</dbReference>
<evidence type="ECO:0008006" key="14">
    <source>
        <dbReference type="Google" id="ProtNLM"/>
    </source>
</evidence>
<proteinExistence type="predicted"/>
<keyword evidence="2" id="KW-0863">Zinc-finger</keyword>
<keyword evidence="1" id="KW-0479">Metal-binding</keyword>
<evidence type="ECO:0000259" key="11">
    <source>
        <dbReference type="PROSITE" id="PS51843"/>
    </source>
</evidence>
<feature type="domain" description="Nuclear receptor" evidence="10">
    <location>
        <begin position="53"/>
        <end position="129"/>
    </location>
</feature>